<dbReference type="SUPFAM" id="SSF53756">
    <property type="entry name" value="UDP-Glycosyltransferase/glycogen phosphorylase"/>
    <property type="match status" value="1"/>
</dbReference>
<dbReference type="Proteomes" id="UP001515480">
    <property type="component" value="Unassembled WGS sequence"/>
</dbReference>
<gene>
    <name evidence="1" type="ORF">AB1Y20_013951</name>
</gene>
<sequence>MAEPVLHVLREALTAPTLRTLGESLASGATSADELTRVLLDSRPAFLRLLHRLGVSSLSERQRAANAIAKALREARLPPPGATLPTPPAREALEHAVRLLELHAHDERVAPLWRWCDGAQIKSDPNALRGVPRGVLISALEALGLSPATARLVPEALEHRELRVGFWSKQLCERGTEIALFDYADFGERLLGWTSFVLYPAKSTTNDPATVQRFRSRFGERLVAFEHTSAGWANQPEVDAWMAELRLTHVYIIKYGLPGEPEPEVFARTGATTLVHAVFDARQPHGDVYARISPCVPGRGAVVPHIVRPIDASGADLRGELGIPADATVFGRHGGRETFNIPEARHAVAAVARRRRDIFFLLLNTDPLHDVDEPNVLYLEPTVDLERKAAFIRTCDAMLHARQSGETFGLAIAEFSVANRPVITSSVHHDDGAARFHLDVLGDRGLYYRDSASLIDLLLSFDRNQMKQRDWNAYGAFQPEKVMQTFKRVFLLRQAA</sequence>
<evidence type="ECO:0000313" key="1">
    <source>
        <dbReference type="EMBL" id="KAL1498638.1"/>
    </source>
</evidence>
<name>A0AB34IFX5_PRYPA</name>
<organism evidence="1 2">
    <name type="scientific">Prymnesium parvum</name>
    <name type="common">Toxic golden alga</name>
    <dbReference type="NCBI Taxonomy" id="97485"/>
    <lineage>
        <taxon>Eukaryota</taxon>
        <taxon>Haptista</taxon>
        <taxon>Haptophyta</taxon>
        <taxon>Prymnesiophyceae</taxon>
        <taxon>Prymnesiales</taxon>
        <taxon>Prymnesiaceae</taxon>
        <taxon>Prymnesium</taxon>
    </lineage>
</organism>
<dbReference type="AlphaFoldDB" id="A0AB34IFX5"/>
<comment type="caution">
    <text evidence="1">The sequence shown here is derived from an EMBL/GenBank/DDBJ whole genome shotgun (WGS) entry which is preliminary data.</text>
</comment>
<accession>A0AB34IFX5</accession>
<reference evidence="1 2" key="1">
    <citation type="journal article" date="2024" name="Science">
        <title>Giant polyketide synthase enzymes in the biosynthesis of giant marine polyether toxins.</title>
        <authorList>
            <person name="Fallon T.R."/>
            <person name="Shende V.V."/>
            <person name="Wierzbicki I.H."/>
            <person name="Pendleton A.L."/>
            <person name="Watervoot N.F."/>
            <person name="Auber R.P."/>
            <person name="Gonzalez D.J."/>
            <person name="Wisecaver J.H."/>
            <person name="Moore B.S."/>
        </authorList>
    </citation>
    <scope>NUCLEOTIDE SEQUENCE [LARGE SCALE GENOMIC DNA]</scope>
    <source>
        <strain evidence="1 2">12B1</strain>
    </source>
</reference>
<evidence type="ECO:0000313" key="2">
    <source>
        <dbReference type="Proteomes" id="UP001515480"/>
    </source>
</evidence>
<protein>
    <submittedName>
        <fullName evidence="1">Uncharacterized protein</fullName>
    </submittedName>
</protein>
<proteinExistence type="predicted"/>
<dbReference type="EMBL" id="JBGBPQ010000027">
    <property type="protein sequence ID" value="KAL1498638.1"/>
    <property type="molecule type" value="Genomic_DNA"/>
</dbReference>
<keyword evidence="2" id="KW-1185">Reference proteome</keyword>
<dbReference type="Gene3D" id="3.40.50.2000">
    <property type="entry name" value="Glycogen Phosphorylase B"/>
    <property type="match status" value="1"/>
</dbReference>